<dbReference type="InterPro" id="IPR017850">
    <property type="entry name" value="Alkaline_phosphatase_core_sf"/>
</dbReference>
<dbReference type="PROSITE" id="PS51257">
    <property type="entry name" value="PROKAR_LIPOPROTEIN"/>
    <property type="match status" value="1"/>
</dbReference>
<organism evidence="4 5">
    <name type="scientific">Salmonirosea aquatica</name>
    <dbReference type="NCBI Taxonomy" id="2654236"/>
    <lineage>
        <taxon>Bacteria</taxon>
        <taxon>Pseudomonadati</taxon>
        <taxon>Bacteroidota</taxon>
        <taxon>Cytophagia</taxon>
        <taxon>Cytophagales</taxon>
        <taxon>Spirosomataceae</taxon>
        <taxon>Salmonirosea</taxon>
    </lineage>
</organism>
<dbReference type="AlphaFoldDB" id="A0A7C9FRG2"/>
<evidence type="ECO:0000313" key="4">
    <source>
        <dbReference type="EMBL" id="MPR33372.1"/>
    </source>
</evidence>
<gene>
    <name evidence="4" type="ORF">GBK04_08360</name>
</gene>
<keyword evidence="5" id="KW-1185">Reference proteome</keyword>
<evidence type="ECO:0000259" key="3">
    <source>
        <dbReference type="Pfam" id="PF16347"/>
    </source>
</evidence>
<dbReference type="InterPro" id="IPR024607">
    <property type="entry name" value="Sulfatase_CS"/>
</dbReference>
<dbReference type="PANTHER" id="PTHR43108">
    <property type="entry name" value="N-ACETYLGLUCOSAMINE-6-SULFATASE FAMILY MEMBER"/>
    <property type="match status" value="1"/>
</dbReference>
<dbReference type="Proteomes" id="UP000479293">
    <property type="component" value="Unassembled WGS sequence"/>
</dbReference>
<accession>A0A7C9FRG2</accession>
<protein>
    <submittedName>
        <fullName evidence="4">Sulfatase-like hydrolase/transferase</fullName>
    </submittedName>
</protein>
<dbReference type="InterPro" id="IPR032506">
    <property type="entry name" value="SGSH_C"/>
</dbReference>
<evidence type="ECO:0000256" key="2">
    <source>
        <dbReference type="ARBA" id="ARBA00022801"/>
    </source>
</evidence>
<dbReference type="GO" id="GO:0016787">
    <property type="term" value="F:hydrolase activity"/>
    <property type="evidence" value="ECO:0007669"/>
    <property type="project" value="UniProtKB-KW"/>
</dbReference>
<dbReference type="Pfam" id="PF16347">
    <property type="entry name" value="SGSH_C"/>
    <property type="match status" value="1"/>
</dbReference>
<dbReference type="CDD" id="cd16031">
    <property type="entry name" value="G6S_like"/>
    <property type="match status" value="1"/>
</dbReference>
<dbReference type="PROSITE" id="PS00523">
    <property type="entry name" value="SULFATASE_1"/>
    <property type="match status" value="1"/>
</dbReference>
<comment type="caution">
    <text evidence="4">The sequence shown here is derived from an EMBL/GenBank/DDBJ whole genome shotgun (WGS) entry which is preliminary data.</text>
</comment>
<comment type="similarity">
    <text evidence="1">Belongs to the sulfatase family.</text>
</comment>
<sequence length="513" mass="59199">MKYLLLVCLASLVACTQTQEEKKTDKPNIVFIFSDDHAYQAIGAYGNKIAKTPNLDQLASEGMLFTNSFVTNSICGPSRATLLTGKYSHMNGYKRNDRTLFDTEQTLFSKVLQQNGYQTAWIGKMHLNSLPVGFDYWNILPGQGQYYNPDFISQPNDTTRYHGYVSDLITQFSTEWLEKRDTSKPFFLIVGHKATHRTWLPALEDLGAYDDVEFPLPDNFYDAYQDREAARQQDMSVEKTMRLKQDLKIHPDYEKDGVYNRFDPEQKKVFKDYYDKVAQDFEAKKLTGKALVEWKLQRYLKDYYATANGLDRNIGKLLDYLDKSGLAKNTVVIYASDQGFYLGEHGWFDKRFIYEESMRTPLMVRYPGIVEAGKKQDDLVLNIDWAPTVLDIAGAPIPADIQGQSFLPLLKGTPSTQVPWRKAAYYHYYEFPQPHHVYPHFGIRTDRYKLAYFYDGPDAWELFDLQKDPHEMSNLYGKPGTESITEDLKGQLKKLMEAYKDEEALKILAAAKK</sequence>
<dbReference type="PROSITE" id="PS00149">
    <property type="entry name" value="SULFATASE_2"/>
    <property type="match status" value="1"/>
</dbReference>
<reference evidence="4 5" key="1">
    <citation type="submission" date="2019-10" db="EMBL/GenBank/DDBJ databases">
        <title>Draft Genome Sequence of Cytophagaceae sp. SJW1-29.</title>
        <authorList>
            <person name="Choi A."/>
        </authorList>
    </citation>
    <scope>NUCLEOTIDE SEQUENCE [LARGE SCALE GENOMIC DNA]</scope>
    <source>
        <strain evidence="4 5">SJW1-29</strain>
    </source>
</reference>
<dbReference type="SUPFAM" id="SSF53649">
    <property type="entry name" value="Alkaline phosphatase-like"/>
    <property type="match status" value="1"/>
</dbReference>
<evidence type="ECO:0000313" key="5">
    <source>
        <dbReference type="Proteomes" id="UP000479293"/>
    </source>
</evidence>
<dbReference type="PANTHER" id="PTHR43108:SF6">
    <property type="entry name" value="N-SULPHOGLUCOSAMINE SULPHOHYDROLASE"/>
    <property type="match status" value="1"/>
</dbReference>
<dbReference type="GO" id="GO:0016740">
    <property type="term" value="F:transferase activity"/>
    <property type="evidence" value="ECO:0007669"/>
    <property type="project" value="UniProtKB-KW"/>
</dbReference>
<proteinExistence type="inferred from homology"/>
<dbReference type="EMBL" id="WHLY01000002">
    <property type="protein sequence ID" value="MPR33372.1"/>
    <property type="molecule type" value="Genomic_DNA"/>
</dbReference>
<keyword evidence="2 4" id="KW-0378">Hydrolase</keyword>
<dbReference type="Gene3D" id="3.40.720.10">
    <property type="entry name" value="Alkaline Phosphatase, subunit A"/>
    <property type="match status" value="1"/>
</dbReference>
<name>A0A7C9FRG2_9BACT</name>
<evidence type="ECO:0000256" key="1">
    <source>
        <dbReference type="ARBA" id="ARBA00008779"/>
    </source>
</evidence>
<dbReference type="RefSeq" id="WP_152758565.1">
    <property type="nucleotide sequence ID" value="NZ_WHLY01000002.1"/>
</dbReference>
<keyword evidence="4" id="KW-0808">Transferase</keyword>
<feature type="domain" description="N-sulphoglucosamine sulphohydrolase C-terminal" evidence="3">
    <location>
        <begin position="343"/>
        <end position="496"/>
    </location>
</feature>